<dbReference type="InterPro" id="IPR015424">
    <property type="entry name" value="PyrdxlP-dep_Trfase"/>
</dbReference>
<dbReference type="AlphaFoldDB" id="A0A518EXY9"/>
<gene>
    <name evidence="8" type="ORF">Poly30_44990</name>
</gene>
<dbReference type="PRINTS" id="PR00753">
    <property type="entry name" value="ACCSYNTHASE"/>
</dbReference>
<feature type="domain" description="Aminotransferase class I/classII large" evidence="7">
    <location>
        <begin position="31"/>
        <end position="381"/>
    </location>
</feature>
<dbReference type="CDD" id="cd00609">
    <property type="entry name" value="AAT_like"/>
    <property type="match status" value="1"/>
</dbReference>
<accession>A0A518EXY9</accession>
<evidence type="ECO:0000256" key="2">
    <source>
        <dbReference type="ARBA" id="ARBA00007441"/>
    </source>
</evidence>
<dbReference type="PANTHER" id="PTHR46383">
    <property type="entry name" value="ASPARTATE AMINOTRANSFERASE"/>
    <property type="match status" value="1"/>
</dbReference>
<organism evidence="8 9">
    <name type="scientific">Saltatorellus ferox</name>
    <dbReference type="NCBI Taxonomy" id="2528018"/>
    <lineage>
        <taxon>Bacteria</taxon>
        <taxon>Pseudomonadati</taxon>
        <taxon>Planctomycetota</taxon>
        <taxon>Planctomycetia</taxon>
        <taxon>Planctomycetia incertae sedis</taxon>
        <taxon>Saltatorellus</taxon>
    </lineage>
</organism>
<dbReference type="InterPro" id="IPR050596">
    <property type="entry name" value="AspAT/PAT-like"/>
</dbReference>
<dbReference type="OrthoDB" id="231967at2"/>
<comment type="similarity">
    <text evidence="2 6">Belongs to the class-I pyridoxal-phosphate-dependent aminotransferase family.</text>
</comment>
<evidence type="ECO:0000256" key="5">
    <source>
        <dbReference type="ARBA" id="ARBA00022898"/>
    </source>
</evidence>
<dbReference type="Pfam" id="PF00155">
    <property type="entry name" value="Aminotran_1_2"/>
    <property type="match status" value="1"/>
</dbReference>
<evidence type="ECO:0000313" key="9">
    <source>
        <dbReference type="Proteomes" id="UP000320390"/>
    </source>
</evidence>
<dbReference type="PROSITE" id="PS00105">
    <property type="entry name" value="AA_TRANSFER_CLASS_1"/>
    <property type="match status" value="1"/>
</dbReference>
<dbReference type="InterPro" id="IPR004839">
    <property type="entry name" value="Aminotransferase_I/II_large"/>
</dbReference>
<dbReference type="GO" id="GO:0008483">
    <property type="term" value="F:transaminase activity"/>
    <property type="evidence" value="ECO:0007669"/>
    <property type="project" value="UniProtKB-KW"/>
</dbReference>
<dbReference type="Gene3D" id="3.90.1150.10">
    <property type="entry name" value="Aspartate Aminotransferase, domain 1"/>
    <property type="match status" value="1"/>
</dbReference>
<dbReference type="RefSeq" id="WP_145202474.1">
    <property type="nucleotide sequence ID" value="NZ_CP036434.1"/>
</dbReference>
<dbReference type="Proteomes" id="UP000320390">
    <property type="component" value="Chromosome"/>
</dbReference>
<comment type="cofactor">
    <cofactor evidence="1 6">
        <name>pyridoxal 5'-phosphate</name>
        <dbReference type="ChEBI" id="CHEBI:597326"/>
    </cofactor>
</comment>
<keyword evidence="3 6" id="KW-0032">Aminotransferase</keyword>
<evidence type="ECO:0000256" key="1">
    <source>
        <dbReference type="ARBA" id="ARBA00001933"/>
    </source>
</evidence>
<dbReference type="EMBL" id="CP036434">
    <property type="protein sequence ID" value="QDV08943.1"/>
    <property type="molecule type" value="Genomic_DNA"/>
</dbReference>
<evidence type="ECO:0000256" key="4">
    <source>
        <dbReference type="ARBA" id="ARBA00022679"/>
    </source>
</evidence>
<keyword evidence="9" id="KW-1185">Reference proteome</keyword>
<dbReference type="InterPro" id="IPR004838">
    <property type="entry name" value="NHTrfase_class1_PyrdxlP-BS"/>
</dbReference>
<dbReference type="EC" id="2.6.1.-" evidence="6"/>
<dbReference type="InterPro" id="IPR015421">
    <property type="entry name" value="PyrdxlP-dep_Trfase_major"/>
</dbReference>
<dbReference type="PANTHER" id="PTHR46383:SF1">
    <property type="entry name" value="ASPARTATE AMINOTRANSFERASE"/>
    <property type="match status" value="1"/>
</dbReference>
<dbReference type="GO" id="GO:0030170">
    <property type="term" value="F:pyridoxal phosphate binding"/>
    <property type="evidence" value="ECO:0007669"/>
    <property type="project" value="InterPro"/>
</dbReference>
<reference evidence="8 9" key="1">
    <citation type="submission" date="2019-02" db="EMBL/GenBank/DDBJ databases">
        <title>Deep-cultivation of Planctomycetes and their phenomic and genomic characterization uncovers novel biology.</title>
        <authorList>
            <person name="Wiegand S."/>
            <person name="Jogler M."/>
            <person name="Boedeker C."/>
            <person name="Pinto D."/>
            <person name="Vollmers J."/>
            <person name="Rivas-Marin E."/>
            <person name="Kohn T."/>
            <person name="Peeters S.H."/>
            <person name="Heuer A."/>
            <person name="Rast P."/>
            <person name="Oberbeckmann S."/>
            <person name="Bunk B."/>
            <person name="Jeske O."/>
            <person name="Meyerdierks A."/>
            <person name="Storesund J.E."/>
            <person name="Kallscheuer N."/>
            <person name="Luecker S."/>
            <person name="Lage O.M."/>
            <person name="Pohl T."/>
            <person name="Merkel B.J."/>
            <person name="Hornburger P."/>
            <person name="Mueller R.-W."/>
            <person name="Bruemmer F."/>
            <person name="Labrenz M."/>
            <person name="Spormann A.M."/>
            <person name="Op den Camp H."/>
            <person name="Overmann J."/>
            <person name="Amann R."/>
            <person name="Jetten M.S.M."/>
            <person name="Mascher T."/>
            <person name="Medema M.H."/>
            <person name="Devos D.P."/>
            <person name="Kaster A.-K."/>
            <person name="Ovreas L."/>
            <person name="Rohde M."/>
            <person name="Galperin M.Y."/>
            <person name="Jogler C."/>
        </authorList>
    </citation>
    <scope>NUCLEOTIDE SEQUENCE [LARGE SCALE GENOMIC DNA]</scope>
    <source>
        <strain evidence="8 9">Poly30</strain>
    </source>
</reference>
<dbReference type="Gene3D" id="3.40.640.10">
    <property type="entry name" value="Type I PLP-dependent aspartate aminotransferase-like (Major domain)"/>
    <property type="match status" value="1"/>
</dbReference>
<evidence type="ECO:0000259" key="7">
    <source>
        <dbReference type="Pfam" id="PF00155"/>
    </source>
</evidence>
<evidence type="ECO:0000256" key="3">
    <source>
        <dbReference type="ARBA" id="ARBA00022576"/>
    </source>
</evidence>
<keyword evidence="4 6" id="KW-0808">Transferase</keyword>
<evidence type="ECO:0000256" key="6">
    <source>
        <dbReference type="RuleBase" id="RU000481"/>
    </source>
</evidence>
<dbReference type="InterPro" id="IPR015422">
    <property type="entry name" value="PyrdxlP-dep_Trfase_small"/>
</dbReference>
<protein>
    <recommendedName>
        <fullName evidence="6">Aminotransferase</fullName>
        <ecNumber evidence="6">2.6.1.-</ecNumber>
    </recommendedName>
</protein>
<keyword evidence="5" id="KW-0663">Pyridoxal phosphate</keyword>
<name>A0A518EXY9_9BACT</name>
<evidence type="ECO:0000313" key="8">
    <source>
        <dbReference type="EMBL" id="QDV08943.1"/>
    </source>
</evidence>
<sequence>MDLSQRARSLTESATLALAALAKAMADSGRDVINMAVGEPDFQAPRLAREAAHTAIDSGKVNYTPAAGLLSLRRILAQRVGEFRGVTYAPSNVVVCHSAKHALSHVLLALVDPGDEVLLLAPVWGSYDEEVRFAGGIATHVAPVPGGSCAPDLDAIRAAIGKNTRGLMLTSPSNPSGYVCTPAEIAGICEIVIEHDLWLISDEIYARLVFDGAEHVSPVSHSPEMLKRTIVIDGASKVFAMTGYRIGAMIGPEKVAKAVGDIQSQLSGCPNYISQMAYQACLETEPEEVAAMIAEFDRRRLVIQEGLERLGLPGPTPRGAFYAFPDMSAHFGEGGAHRFCAELLEAEALATVPGDVFGTPNHVRFSYALSEDKVREAIERLGRFLASRK</sequence>
<dbReference type="SUPFAM" id="SSF53383">
    <property type="entry name" value="PLP-dependent transferases"/>
    <property type="match status" value="1"/>
</dbReference>
<proteinExistence type="inferred from homology"/>
<dbReference type="GO" id="GO:0006520">
    <property type="term" value="P:amino acid metabolic process"/>
    <property type="evidence" value="ECO:0007669"/>
    <property type="project" value="InterPro"/>
</dbReference>